<sequence length="226" mass="24648">MNFKPAYDLLGHPVPPTPNVKELDWSIWNDTAPPSWLSVVGTLSIHRMDATGDVGRAWVATGAVAGNVASVKLAFGINLQAVEAVEVRVDGLRFDTDDASKFDFLMACHNHVGKQGVLLYQPAQTSGWSMRSRIYNVGGNVEASFPYSVAGGGVFNGNRSKSLALRVMCREKRGYLLGGDDIIGEFGDASKWVNANGIRPGLEFVTRENVAHTMSFTRLRVRVYTD</sequence>
<dbReference type="Proteomes" id="UP000035352">
    <property type="component" value="Chromosome"/>
</dbReference>
<dbReference type="RefSeq" id="WP_047195355.1">
    <property type="nucleotide sequence ID" value="NZ_CP011371.1"/>
</dbReference>
<dbReference type="AlphaFoldDB" id="A0A0G3BR59"/>
<reference evidence="1 2" key="1">
    <citation type="submission" date="2015-05" db="EMBL/GenBank/DDBJ databases">
        <authorList>
            <person name="Tang B."/>
            <person name="Yu Y."/>
        </authorList>
    </citation>
    <scope>NUCLEOTIDE SEQUENCE [LARGE SCALE GENOMIC DNA]</scope>
    <source>
        <strain evidence="1 2">DSM 7029</strain>
    </source>
</reference>
<proteinExistence type="predicted"/>
<gene>
    <name evidence="1" type="ORF">AAW51_3145</name>
</gene>
<dbReference type="KEGG" id="pbh:AAW51_3145"/>
<protein>
    <submittedName>
        <fullName evidence="1">Uncharacterized protein</fullName>
    </submittedName>
</protein>
<name>A0A0G3BR59_9BURK</name>
<dbReference type="STRING" id="413882.AAW51_3145"/>
<evidence type="ECO:0000313" key="1">
    <source>
        <dbReference type="EMBL" id="AKJ29836.1"/>
    </source>
</evidence>
<evidence type="ECO:0000313" key="2">
    <source>
        <dbReference type="Proteomes" id="UP000035352"/>
    </source>
</evidence>
<organism evidence="1 2">
    <name type="scientific">Caldimonas brevitalea</name>
    <dbReference type="NCBI Taxonomy" id="413882"/>
    <lineage>
        <taxon>Bacteria</taxon>
        <taxon>Pseudomonadati</taxon>
        <taxon>Pseudomonadota</taxon>
        <taxon>Betaproteobacteria</taxon>
        <taxon>Burkholderiales</taxon>
        <taxon>Sphaerotilaceae</taxon>
        <taxon>Caldimonas</taxon>
    </lineage>
</organism>
<dbReference type="EMBL" id="CP011371">
    <property type="protein sequence ID" value="AKJ29836.1"/>
    <property type="molecule type" value="Genomic_DNA"/>
</dbReference>
<accession>A0A0G3BR59</accession>
<keyword evidence="2" id="KW-1185">Reference proteome</keyword>